<dbReference type="GO" id="GO:0006508">
    <property type="term" value="P:proteolysis"/>
    <property type="evidence" value="ECO:0007669"/>
    <property type="project" value="InterPro"/>
</dbReference>
<comment type="caution">
    <text evidence="11">The sequence shown here is derived from an EMBL/GenBank/DDBJ whole genome shotgun (WGS) entry which is preliminary data.</text>
</comment>
<evidence type="ECO:0000256" key="1">
    <source>
        <dbReference type="ARBA" id="ARBA00007164"/>
    </source>
</evidence>
<dbReference type="InterPro" id="IPR001967">
    <property type="entry name" value="Peptidase_S11_N"/>
</dbReference>
<dbReference type="GO" id="GO:0008360">
    <property type="term" value="P:regulation of cell shape"/>
    <property type="evidence" value="ECO:0007669"/>
    <property type="project" value="UniProtKB-KW"/>
</dbReference>
<dbReference type="eggNOG" id="COG1686">
    <property type="taxonomic scope" value="Bacteria"/>
</dbReference>
<feature type="active site" evidence="7">
    <location>
        <position position="160"/>
    </location>
</feature>
<dbReference type="PRINTS" id="PR00725">
    <property type="entry name" value="DADACBPTASE1"/>
</dbReference>
<feature type="active site" description="Proton acceptor" evidence="7">
    <location>
        <position position="106"/>
    </location>
</feature>
<keyword evidence="12" id="KW-1185">Reference proteome</keyword>
<evidence type="ECO:0000256" key="4">
    <source>
        <dbReference type="ARBA" id="ARBA00022960"/>
    </source>
</evidence>
<evidence type="ECO:0000256" key="8">
    <source>
        <dbReference type="PIRSR" id="PIRSR618044-2"/>
    </source>
</evidence>
<dbReference type="Proteomes" id="UP000005561">
    <property type="component" value="Unassembled WGS sequence"/>
</dbReference>
<dbReference type="STRING" id="168384.SAMN05660368_00195"/>
<dbReference type="GO" id="GO:0009252">
    <property type="term" value="P:peptidoglycan biosynthetic process"/>
    <property type="evidence" value="ECO:0007669"/>
    <property type="project" value="UniProtKB-KW"/>
</dbReference>
<sequence length="326" mass="35922">MLLVLVFTVVVLAGMLVFWFVFRSHEIEITDPYRITDSTFGVRTESATANRADPFTDGLCVTAGDVSFDGISLEYAEAGAMMDLSEENVLYAKNVHERLYPASLTKIMTALVALKYGNLDDVITVDEVALDIDPESSVCYLELGDQYTLRQLIYGLLIASGNDAGNAIAYHVGGSIENFVAMMNQEAASIGATNTHFMNAHGLQDENHYTTPYDIYLMFQEALKYDVFQDAISKQNFTVTYTAGDGEQYERTWYATSYYFTGEAAAPDGVTVFGGKTGTTDEAGSCLALLSKDAYGNSYFSVIMKSDNKADLYEEMNELLSIINKK</sequence>
<evidence type="ECO:0000256" key="5">
    <source>
        <dbReference type="ARBA" id="ARBA00022984"/>
    </source>
</evidence>
<keyword evidence="5" id="KW-0573">Peptidoglycan synthesis</keyword>
<evidence type="ECO:0000256" key="2">
    <source>
        <dbReference type="ARBA" id="ARBA00022729"/>
    </source>
</evidence>
<dbReference type="AlphaFoldDB" id="C6LCA9"/>
<feature type="binding site" evidence="8">
    <location>
        <position position="276"/>
    </location>
    <ligand>
        <name>substrate</name>
    </ligand>
</feature>
<dbReference type="GO" id="GO:0009002">
    <property type="term" value="F:serine-type D-Ala-D-Ala carboxypeptidase activity"/>
    <property type="evidence" value="ECO:0007669"/>
    <property type="project" value="InterPro"/>
</dbReference>
<comment type="similarity">
    <text evidence="1 9">Belongs to the peptidase S11 family.</text>
</comment>
<dbReference type="Gene3D" id="3.40.710.10">
    <property type="entry name" value="DD-peptidase/beta-lactamase superfamily"/>
    <property type="match status" value="1"/>
</dbReference>
<keyword evidence="3" id="KW-0378">Hydrolase</keyword>
<keyword evidence="11" id="KW-0121">Carboxypeptidase</keyword>
<feature type="domain" description="Peptidase S11 D-alanyl-D-alanine carboxypeptidase A N-terminal" evidence="10">
    <location>
        <begin position="76"/>
        <end position="305"/>
    </location>
</feature>
<keyword evidence="6" id="KW-0961">Cell wall biogenesis/degradation</keyword>
<accession>C6LCA9</accession>
<protein>
    <submittedName>
        <fullName evidence="11">Serine-type D-Ala-D-Ala carboxypeptidase</fullName>
    </submittedName>
</protein>
<dbReference type="InterPro" id="IPR018044">
    <property type="entry name" value="Peptidase_S11"/>
</dbReference>
<feature type="active site" description="Acyl-ester intermediate" evidence="7">
    <location>
        <position position="103"/>
    </location>
</feature>
<dbReference type="InterPro" id="IPR012338">
    <property type="entry name" value="Beta-lactam/transpept-like"/>
</dbReference>
<evidence type="ECO:0000256" key="6">
    <source>
        <dbReference type="ARBA" id="ARBA00023316"/>
    </source>
</evidence>
<keyword evidence="4" id="KW-0133">Cell shape</keyword>
<reference evidence="11" key="1">
    <citation type="submission" date="2009-07" db="EMBL/GenBank/DDBJ databases">
        <authorList>
            <person name="Weinstock G."/>
            <person name="Sodergren E."/>
            <person name="Clifton S."/>
            <person name="Fulton L."/>
            <person name="Fulton B."/>
            <person name="Courtney L."/>
            <person name="Fronick C."/>
            <person name="Harrison M."/>
            <person name="Strong C."/>
            <person name="Farmer C."/>
            <person name="Delahaunty K."/>
            <person name="Markovic C."/>
            <person name="Hall O."/>
            <person name="Minx P."/>
            <person name="Tomlinson C."/>
            <person name="Mitreva M."/>
            <person name="Nelson J."/>
            <person name="Hou S."/>
            <person name="Wollam A."/>
            <person name="Pepin K.H."/>
            <person name="Johnson M."/>
            <person name="Bhonagiri V."/>
            <person name="Nash W.E."/>
            <person name="Warren W."/>
            <person name="Chinwalla A."/>
            <person name="Mardis E.R."/>
            <person name="Wilson R.K."/>
        </authorList>
    </citation>
    <scope>NUCLEOTIDE SEQUENCE [LARGE SCALE GENOMIC DNA]</scope>
    <source>
        <strain evidence="11">DSM 14469</strain>
    </source>
</reference>
<gene>
    <name evidence="11" type="ORF">BRYFOR_06256</name>
</gene>
<keyword evidence="11" id="KW-0645">Protease</keyword>
<dbReference type="GO" id="GO:0071555">
    <property type="term" value="P:cell wall organization"/>
    <property type="evidence" value="ECO:0007669"/>
    <property type="project" value="UniProtKB-KW"/>
</dbReference>
<dbReference type="PANTHER" id="PTHR21581:SF33">
    <property type="entry name" value="D-ALANYL-D-ALANINE CARBOXYPEPTIDASE DACB"/>
    <property type="match status" value="1"/>
</dbReference>
<evidence type="ECO:0000256" key="7">
    <source>
        <dbReference type="PIRSR" id="PIRSR618044-1"/>
    </source>
</evidence>
<keyword evidence="2" id="KW-0732">Signal</keyword>
<evidence type="ECO:0000256" key="9">
    <source>
        <dbReference type="RuleBase" id="RU004016"/>
    </source>
</evidence>
<organism evidence="11 12">
    <name type="scientific">Marvinbryantia formatexigens DSM 14469</name>
    <dbReference type="NCBI Taxonomy" id="478749"/>
    <lineage>
        <taxon>Bacteria</taxon>
        <taxon>Bacillati</taxon>
        <taxon>Bacillota</taxon>
        <taxon>Clostridia</taxon>
        <taxon>Lachnospirales</taxon>
        <taxon>Lachnospiraceae</taxon>
        <taxon>Marvinbryantia</taxon>
    </lineage>
</organism>
<evidence type="ECO:0000256" key="3">
    <source>
        <dbReference type="ARBA" id="ARBA00022801"/>
    </source>
</evidence>
<evidence type="ECO:0000313" key="12">
    <source>
        <dbReference type="Proteomes" id="UP000005561"/>
    </source>
</evidence>
<name>C6LCA9_9FIRM</name>
<evidence type="ECO:0000259" key="10">
    <source>
        <dbReference type="Pfam" id="PF00768"/>
    </source>
</evidence>
<dbReference type="SUPFAM" id="SSF56601">
    <property type="entry name" value="beta-lactamase/transpeptidase-like"/>
    <property type="match status" value="1"/>
</dbReference>
<proteinExistence type="inferred from homology"/>
<evidence type="ECO:0000313" key="11">
    <source>
        <dbReference type="EMBL" id="EET61573.1"/>
    </source>
</evidence>
<dbReference type="PANTHER" id="PTHR21581">
    <property type="entry name" value="D-ALANYL-D-ALANINE CARBOXYPEPTIDASE"/>
    <property type="match status" value="1"/>
</dbReference>
<dbReference type="Pfam" id="PF00768">
    <property type="entry name" value="Peptidase_S11"/>
    <property type="match status" value="1"/>
</dbReference>
<dbReference type="EMBL" id="ACCL02000005">
    <property type="protein sequence ID" value="EET61573.1"/>
    <property type="molecule type" value="Genomic_DNA"/>
</dbReference>